<comment type="subcellular location">
    <subcellularLocation>
        <location evidence="1">Membrane</location>
        <topology evidence="1">Multi-pass membrane protein</topology>
    </subcellularLocation>
</comment>
<feature type="transmembrane region" description="Helical" evidence="5">
    <location>
        <begin position="181"/>
        <end position="202"/>
    </location>
</feature>
<feature type="transmembrane region" description="Helical" evidence="5">
    <location>
        <begin position="140"/>
        <end position="160"/>
    </location>
</feature>
<feature type="transmembrane region" description="Helical" evidence="5">
    <location>
        <begin position="278"/>
        <end position="294"/>
    </location>
</feature>
<feature type="transmembrane region" description="Helical" evidence="5">
    <location>
        <begin position="110"/>
        <end position="128"/>
    </location>
</feature>
<comment type="caution">
    <text evidence="7">The sequence shown here is derived from an EMBL/GenBank/DDBJ whole genome shotgun (WGS) entry which is preliminary data.</text>
</comment>
<evidence type="ECO:0000256" key="4">
    <source>
        <dbReference type="ARBA" id="ARBA00023136"/>
    </source>
</evidence>
<evidence type="ECO:0000256" key="1">
    <source>
        <dbReference type="ARBA" id="ARBA00004141"/>
    </source>
</evidence>
<feature type="transmembrane region" description="Helical" evidence="5">
    <location>
        <begin position="16"/>
        <end position="35"/>
    </location>
</feature>
<dbReference type="Pfam" id="PF13515">
    <property type="entry name" value="FUSC_2"/>
    <property type="match status" value="1"/>
</dbReference>
<dbReference type="RefSeq" id="WP_145230044.1">
    <property type="nucleotide sequence ID" value="NZ_VIVQ01000003.1"/>
</dbReference>
<proteinExistence type="predicted"/>
<evidence type="ECO:0000259" key="6">
    <source>
        <dbReference type="Pfam" id="PF13515"/>
    </source>
</evidence>
<gene>
    <name evidence="7" type="ORF">BKA23_3112</name>
</gene>
<keyword evidence="2 5" id="KW-0812">Transmembrane</keyword>
<evidence type="ECO:0000256" key="2">
    <source>
        <dbReference type="ARBA" id="ARBA00022692"/>
    </source>
</evidence>
<evidence type="ECO:0000313" key="7">
    <source>
        <dbReference type="EMBL" id="TWE09409.1"/>
    </source>
</evidence>
<feature type="transmembrane region" description="Helical" evidence="5">
    <location>
        <begin position="72"/>
        <end position="98"/>
    </location>
</feature>
<feature type="transmembrane region" description="Helical" evidence="5">
    <location>
        <begin position="42"/>
        <end position="60"/>
    </location>
</feature>
<dbReference type="InterPro" id="IPR049453">
    <property type="entry name" value="Memb_transporter_dom"/>
</dbReference>
<feature type="domain" description="Integral membrane bound transporter" evidence="6">
    <location>
        <begin position="197"/>
        <end position="318"/>
    </location>
</feature>
<feature type="transmembrane region" description="Helical" evidence="5">
    <location>
        <begin position="306"/>
        <end position="327"/>
    </location>
</feature>
<dbReference type="GO" id="GO:0016020">
    <property type="term" value="C:membrane"/>
    <property type="evidence" value="ECO:0007669"/>
    <property type="project" value="UniProtKB-SubCell"/>
</dbReference>
<feature type="transmembrane region" description="Helical" evidence="5">
    <location>
        <begin position="234"/>
        <end position="251"/>
    </location>
</feature>
<keyword evidence="3 5" id="KW-1133">Transmembrane helix</keyword>
<dbReference type="Proteomes" id="UP000318297">
    <property type="component" value="Unassembled WGS sequence"/>
</dbReference>
<name>A0A561E1C7_9MICO</name>
<organism evidence="7 8">
    <name type="scientific">Rudaeicoccus suwonensis</name>
    <dbReference type="NCBI Taxonomy" id="657409"/>
    <lineage>
        <taxon>Bacteria</taxon>
        <taxon>Bacillati</taxon>
        <taxon>Actinomycetota</taxon>
        <taxon>Actinomycetes</taxon>
        <taxon>Micrococcales</taxon>
        <taxon>Dermacoccaceae</taxon>
        <taxon>Rudaeicoccus</taxon>
    </lineage>
</organism>
<protein>
    <submittedName>
        <fullName evidence="7">Fusaric acid resistance family protein</fullName>
    </submittedName>
</protein>
<feature type="transmembrane region" description="Helical" evidence="5">
    <location>
        <begin position="208"/>
        <end position="227"/>
    </location>
</feature>
<dbReference type="EMBL" id="VIVQ01000003">
    <property type="protein sequence ID" value="TWE09409.1"/>
    <property type="molecule type" value="Genomic_DNA"/>
</dbReference>
<keyword evidence="8" id="KW-1185">Reference proteome</keyword>
<keyword evidence="4 5" id="KW-0472">Membrane</keyword>
<sequence length="337" mass="34110">MTASDPVEAPANGKPIGRIIVGIVGCLLPLAVILASPLRDDAVLFYIGFMPSFVALPLGSRLSAAAAGATGVAVFLGLLVGHNAVVSGLFMAVMGVGVALSHTRGWHAPATYVATQAGLAVVAAPQAQSATGGHHAATSLANAAVVGGVALLAGLWVAGIGHVTLSSVRMRPKTRDWDGELQIHAATLAGLLGVSTFVLVHYTGGGNAWWILLTILVSAAPTSAGSITRAVQRAGGTVVGGAVAALLVIGVHDRTALMTLGVIAAIASAVSYLRAPYGVFAGCLTLALVLLTFAEGHRLRGDVERVGYTVLAAVVVVIAALVVDYLTTRYRARPVTL</sequence>
<evidence type="ECO:0000256" key="5">
    <source>
        <dbReference type="SAM" id="Phobius"/>
    </source>
</evidence>
<dbReference type="AlphaFoldDB" id="A0A561E1C7"/>
<accession>A0A561E1C7</accession>
<reference evidence="7 8" key="1">
    <citation type="submission" date="2019-06" db="EMBL/GenBank/DDBJ databases">
        <title>Sequencing the genomes of 1000 actinobacteria strains.</title>
        <authorList>
            <person name="Klenk H.-P."/>
        </authorList>
    </citation>
    <scope>NUCLEOTIDE SEQUENCE [LARGE SCALE GENOMIC DNA]</scope>
    <source>
        <strain evidence="7 8">DSM 19560</strain>
    </source>
</reference>
<evidence type="ECO:0000313" key="8">
    <source>
        <dbReference type="Proteomes" id="UP000318297"/>
    </source>
</evidence>
<evidence type="ECO:0000256" key="3">
    <source>
        <dbReference type="ARBA" id="ARBA00022989"/>
    </source>
</evidence>
<dbReference type="OrthoDB" id="5147003at2"/>